<dbReference type="Gene3D" id="3.40.980.10">
    <property type="entry name" value="MoaB/Mog-like domain"/>
    <property type="match status" value="1"/>
</dbReference>
<dbReference type="InterPro" id="IPR001453">
    <property type="entry name" value="MoaB/Mog_dom"/>
</dbReference>
<dbReference type="InterPro" id="IPR050101">
    <property type="entry name" value="CinA"/>
</dbReference>
<evidence type="ECO:0000259" key="1">
    <source>
        <dbReference type="SMART" id="SM00852"/>
    </source>
</evidence>
<evidence type="ECO:0000313" key="2">
    <source>
        <dbReference type="EMBL" id="SFV70261.1"/>
    </source>
</evidence>
<reference evidence="2" key="1">
    <citation type="submission" date="2016-10" db="EMBL/GenBank/DDBJ databases">
        <authorList>
            <person name="de Groot N.N."/>
        </authorList>
    </citation>
    <scope>NUCLEOTIDE SEQUENCE</scope>
</reference>
<dbReference type="AlphaFoldDB" id="A0A1W1CX87"/>
<dbReference type="SUPFAM" id="SSF53218">
    <property type="entry name" value="Molybdenum cofactor biosynthesis proteins"/>
    <property type="match status" value="1"/>
</dbReference>
<proteinExistence type="predicted"/>
<dbReference type="InterPro" id="IPR036425">
    <property type="entry name" value="MoaB/Mog-like_dom_sf"/>
</dbReference>
<dbReference type="SMART" id="SM00852">
    <property type="entry name" value="MoCF_biosynth"/>
    <property type="match status" value="1"/>
</dbReference>
<accession>A0A1W1CX87</accession>
<dbReference type="Pfam" id="PF00994">
    <property type="entry name" value="MoCF_biosynth"/>
    <property type="match status" value="1"/>
</dbReference>
<feature type="domain" description="MoaB/Mog" evidence="1">
    <location>
        <begin position="4"/>
        <end position="167"/>
    </location>
</feature>
<organism evidence="2">
    <name type="scientific">hydrothermal vent metagenome</name>
    <dbReference type="NCBI Taxonomy" id="652676"/>
    <lineage>
        <taxon>unclassified sequences</taxon>
        <taxon>metagenomes</taxon>
        <taxon>ecological metagenomes</taxon>
    </lineage>
</organism>
<dbReference type="PANTHER" id="PTHR13939">
    <property type="entry name" value="NICOTINAMIDE-NUCLEOTIDE AMIDOHYDROLASE PNCC"/>
    <property type="match status" value="1"/>
</dbReference>
<dbReference type="EMBL" id="FPHH01000137">
    <property type="protein sequence ID" value="SFV70261.1"/>
    <property type="molecule type" value="Genomic_DNA"/>
</dbReference>
<protein>
    <submittedName>
        <fullName evidence="2">Molybdenum cofactor biosynthesis protein MoaB</fullName>
    </submittedName>
</protein>
<gene>
    <name evidence="2" type="ORF">MNB_SM-5-1388</name>
</gene>
<dbReference type="PANTHER" id="PTHR13939:SF0">
    <property type="entry name" value="NMN AMIDOHYDROLASE-LIKE PROTEIN YFAY"/>
    <property type="match status" value="1"/>
</dbReference>
<sequence length="244" mass="28278">MNFYAVIIGTEILNGRRNDKHFAFLQAELEKYGHELFASFIIKDDKELMRRTYRMIKEDADAVMFSFGGIGSTPDDLTREIASEIFRDAQVVTNEQFKQDIIDRFAEDAYPHRIHMADLPPKAELLKNPVNNMSGFSLDERYFFVPGFPSMAHPMIQEVIKKQFSEIKKSYRYTLMAKTSENTLISVMQQVPSHIELSSLPIFIDNKPNVELSLSGEKREEVLHYFTLFEDALNQKGISYKLMQ</sequence>
<name>A0A1W1CX87_9ZZZZ</name>